<evidence type="ECO:0000313" key="3">
    <source>
        <dbReference type="Proteomes" id="UP001627284"/>
    </source>
</evidence>
<feature type="domain" description="AP complex mu/sigma subunit" evidence="1">
    <location>
        <begin position="21"/>
        <end position="71"/>
    </location>
</feature>
<dbReference type="Gene3D" id="3.30.450.60">
    <property type="match status" value="1"/>
</dbReference>
<dbReference type="AlphaFoldDB" id="A0ABD2SQA2"/>
<organism evidence="2 3">
    <name type="scientific">Solanum stoloniferum</name>
    <dbReference type="NCBI Taxonomy" id="62892"/>
    <lineage>
        <taxon>Eukaryota</taxon>
        <taxon>Viridiplantae</taxon>
        <taxon>Streptophyta</taxon>
        <taxon>Embryophyta</taxon>
        <taxon>Tracheophyta</taxon>
        <taxon>Spermatophyta</taxon>
        <taxon>Magnoliopsida</taxon>
        <taxon>eudicotyledons</taxon>
        <taxon>Gunneridae</taxon>
        <taxon>Pentapetalae</taxon>
        <taxon>asterids</taxon>
        <taxon>lamiids</taxon>
        <taxon>Solanales</taxon>
        <taxon>Solanaceae</taxon>
        <taxon>Solanoideae</taxon>
        <taxon>Solaneae</taxon>
        <taxon>Solanum</taxon>
    </lineage>
</organism>
<gene>
    <name evidence="2" type="ORF">AABB24_024828</name>
</gene>
<reference evidence="2 3" key="1">
    <citation type="submission" date="2024-05" db="EMBL/GenBank/DDBJ databases">
        <title>De novo assembly of an allotetraploid wild potato.</title>
        <authorList>
            <person name="Hosaka A.J."/>
        </authorList>
    </citation>
    <scope>NUCLEOTIDE SEQUENCE [LARGE SCALE GENOMIC DNA]</scope>
    <source>
        <tissue evidence="2">Young leaves</tissue>
    </source>
</reference>
<sequence length="108" mass="12391">TERARQKSSFASSVVRFTGRMIKAVMVINTFGKPRLSKFYEFQPVEKQQELIRHVYAVLSNRPDNVSNFIRSLGAIFSPDTSSCISTMLPYILSFYLITLRMSWPCST</sequence>
<dbReference type="SUPFAM" id="SSF64356">
    <property type="entry name" value="SNARE-like"/>
    <property type="match status" value="1"/>
</dbReference>
<feature type="non-terminal residue" evidence="2">
    <location>
        <position position="1"/>
    </location>
</feature>
<proteinExistence type="predicted"/>
<evidence type="ECO:0000259" key="1">
    <source>
        <dbReference type="Pfam" id="PF01217"/>
    </source>
</evidence>
<keyword evidence="3" id="KW-1185">Reference proteome</keyword>
<evidence type="ECO:0000313" key="2">
    <source>
        <dbReference type="EMBL" id="KAL3346056.1"/>
    </source>
</evidence>
<dbReference type="EMBL" id="JBJKTR010000014">
    <property type="protein sequence ID" value="KAL3346056.1"/>
    <property type="molecule type" value="Genomic_DNA"/>
</dbReference>
<dbReference type="Pfam" id="PF01217">
    <property type="entry name" value="Clat_adaptor_s"/>
    <property type="match status" value="1"/>
</dbReference>
<dbReference type="InterPro" id="IPR022775">
    <property type="entry name" value="AP_mu_sigma_su"/>
</dbReference>
<name>A0ABD2SQA2_9SOLN</name>
<dbReference type="InterPro" id="IPR011012">
    <property type="entry name" value="Longin-like_dom_sf"/>
</dbReference>
<accession>A0ABD2SQA2</accession>
<comment type="caution">
    <text evidence="2">The sequence shown here is derived from an EMBL/GenBank/DDBJ whole genome shotgun (WGS) entry which is preliminary data.</text>
</comment>
<dbReference type="Proteomes" id="UP001627284">
    <property type="component" value="Unassembled WGS sequence"/>
</dbReference>
<protein>
    <recommendedName>
        <fullName evidence="1">AP complex mu/sigma subunit domain-containing protein</fullName>
    </recommendedName>
</protein>